<organism evidence="4 5">
    <name type="scientific">Clathrospora elynae</name>
    <dbReference type="NCBI Taxonomy" id="706981"/>
    <lineage>
        <taxon>Eukaryota</taxon>
        <taxon>Fungi</taxon>
        <taxon>Dikarya</taxon>
        <taxon>Ascomycota</taxon>
        <taxon>Pezizomycotina</taxon>
        <taxon>Dothideomycetes</taxon>
        <taxon>Pleosporomycetidae</taxon>
        <taxon>Pleosporales</taxon>
        <taxon>Diademaceae</taxon>
        <taxon>Clathrospora</taxon>
    </lineage>
</organism>
<gene>
    <name evidence="4" type="ORF">EJ02DRAFT_353273</name>
</gene>
<evidence type="ECO:0000256" key="1">
    <source>
        <dbReference type="ARBA" id="ARBA00006484"/>
    </source>
</evidence>
<evidence type="ECO:0000313" key="4">
    <source>
        <dbReference type="EMBL" id="KAF1939011.1"/>
    </source>
</evidence>
<dbReference type="EMBL" id="ML976090">
    <property type="protein sequence ID" value="KAF1939011.1"/>
    <property type="molecule type" value="Genomic_DNA"/>
</dbReference>
<comment type="similarity">
    <text evidence="1">Belongs to the short-chain dehydrogenases/reductases (SDR) family.</text>
</comment>
<dbReference type="OrthoDB" id="191139at2759"/>
<keyword evidence="2" id="KW-0521">NADP</keyword>
<reference evidence="4" key="1">
    <citation type="journal article" date="2020" name="Stud. Mycol.">
        <title>101 Dothideomycetes genomes: a test case for predicting lifestyles and emergence of pathogens.</title>
        <authorList>
            <person name="Haridas S."/>
            <person name="Albert R."/>
            <person name="Binder M."/>
            <person name="Bloem J."/>
            <person name="Labutti K."/>
            <person name="Salamov A."/>
            <person name="Andreopoulos B."/>
            <person name="Baker S."/>
            <person name="Barry K."/>
            <person name="Bills G."/>
            <person name="Bluhm B."/>
            <person name="Cannon C."/>
            <person name="Castanera R."/>
            <person name="Culley D."/>
            <person name="Daum C."/>
            <person name="Ezra D."/>
            <person name="Gonzalez J."/>
            <person name="Henrissat B."/>
            <person name="Kuo A."/>
            <person name="Liang C."/>
            <person name="Lipzen A."/>
            <person name="Lutzoni F."/>
            <person name="Magnuson J."/>
            <person name="Mondo S."/>
            <person name="Nolan M."/>
            <person name="Ohm R."/>
            <person name="Pangilinan J."/>
            <person name="Park H.-J."/>
            <person name="Ramirez L."/>
            <person name="Alfaro M."/>
            <person name="Sun H."/>
            <person name="Tritt A."/>
            <person name="Yoshinaga Y."/>
            <person name="Zwiers L.-H."/>
            <person name="Turgeon B."/>
            <person name="Goodwin S."/>
            <person name="Spatafora J."/>
            <person name="Crous P."/>
            <person name="Grigoriev I."/>
        </authorList>
    </citation>
    <scope>NUCLEOTIDE SEQUENCE</scope>
    <source>
        <strain evidence="4">CBS 161.51</strain>
    </source>
</reference>
<accession>A0A6A5SED8</accession>
<keyword evidence="3" id="KW-0560">Oxidoreductase</keyword>
<keyword evidence="5" id="KW-1185">Reference proteome</keyword>
<dbReference type="PANTHER" id="PTHR43963:SF6">
    <property type="entry name" value="CHAIN DEHYDROGENASE FAMILY PROTEIN, PUTATIVE (AFU_ORTHOLOGUE AFUA_3G15350)-RELATED"/>
    <property type="match status" value="1"/>
</dbReference>
<feature type="non-terminal residue" evidence="4">
    <location>
        <position position="1"/>
    </location>
</feature>
<dbReference type="GO" id="GO:0016491">
    <property type="term" value="F:oxidoreductase activity"/>
    <property type="evidence" value="ECO:0007669"/>
    <property type="project" value="UniProtKB-KW"/>
</dbReference>
<protein>
    <recommendedName>
        <fullName evidence="6">NAD(P)-binding protein</fullName>
    </recommendedName>
</protein>
<dbReference type="SUPFAM" id="SSF51735">
    <property type="entry name" value="NAD(P)-binding Rossmann-fold domains"/>
    <property type="match status" value="1"/>
</dbReference>
<dbReference type="Gene3D" id="3.40.50.720">
    <property type="entry name" value="NAD(P)-binding Rossmann-like Domain"/>
    <property type="match status" value="1"/>
</dbReference>
<dbReference type="InterPro" id="IPR036291">
    <property type="entry name" value="NAD(P)-bd_dom_sf"/>
</dbReference>
<evidence type="ECO:0000313" key="5">
    <source>
        <dbReference type="Proteomes" id="UP000800038"/>
    </source>
</evidence>
<dbReference type="AlphaFoldDB" id="A0A6A5SED8"/>
<sequence>TNYSPELQKRFRSVKDIGEVERLAEAYIFALRNGKQEEQGWNAPPKGYQVSKALVSALTVVLAKENPYVAINYYCPGWVDTDMGHQGGKPPKTLEEGARIPVRLYIGQLDPDGDVDGKLGVEKTGKIIGRHYGNDGITERGWGKARKW</sequence>
<evidence type="ECO:0000256" key="3">
    <source>
        <dbReference type="ARBA" id="ARBA00023002"/>
    </source>
</evidence>
<evidence type="ECO:0000256" key="2">
    <source>
        <dbReference type="ARBA" id="ARBA00022857"/>
    </source>
</evidence>
<proteinExistence type="inferred from homology"/>
<name>A0A6A5SED8_9PLEO</name>
<dbReference type="Proteomes" id="UP000800038">
    <property type="component" value="Unassembled WGS sequence"/>
</dbReference>
<evidence type="ECO:0008006" key="6">
    <source>
        <dbReference type="Google" id="ProtNLM"/>
    </source>
</evidence>
<dbReference type="PANTHER" id="PTHR43963">
    <property type="entry name" value="CARBONYL REDUCTASE 1-RELATED"/>
    <property type="match status" value="1"/>
</dbReference>